<dbReference type="RefSeq" id="WP_241936785.1">
    <property type="nucleotide sequence ID" value="NZ_JALBGC010000003.1"/>
</dbReference>
<organism evidence="5 6">
    <name type="scientific">Hymenobacter cyanobacteriorum</name>
    <dbReference type="NCBI Taxonomy" id="2926463"/>
    <lineage>
        <taxon>Bacteria</taxon>
        <taxon>Pseudomonadati</taxon>
        <taxon>Bacteroidota</taxon>
        <taxon>Cytophagia</taxon>
        <taxon>Cytophagales</taxon>
        <taxon>Hymenobacteraceae</taxon>
        <taxon>Hymenobacter</taxon>
    </lineage>
</organism>
<reference evidence="5" key="1">
    <citation type="submission" date="2022-03" db="EMBL/GenBank/DDBJ databases">
        <title>Bacterial whole genome sequence for Hymenobacter sp. DH14.</title>
        <authorList>
            <person name="Le V."/>
        </authorList>
    </citation>
    <scope>NUCLEOTIDE SEQUENCE</scope>
    <source>
        <strain evidence="5">DH14</strain>
    </source>
</reference>
<dbReference type="GO" id="GO:0004725">
    <property type="term" value="F:protein tyrosine phosphatase activity"/>
    <property type="evidence" value="ECO:0007669"/>
    <property type="project" value="UniProtKB-EC"/>
</dbReference>
<evidence type="ECO:0000256" key="1">
    <source>
        <dbReference type="ARBA" id="ARBA00005750"/>
    </source>
</evidence>
<dbReference type="EMBL" id="JALBGC010000003">
    <property type="protein sequence ID" value="MCI1188533.1"/>
    <property type="molecule type" value="Genomic_DNA"/>
</dbReference>
<dbReference type="Pfam" id="PF19567">
    <property type="entry name" value="CpsB_CapC"/>
    <property type="match status" value="1"/>
</dbReference>
<sequence length="261" mass="28849">MASLWQRLFGGGAETASAAPVSGPPALALLGTDMHSHLLPGLDDGAETVAHSLDLLRALRALGYRKLVMTPHIMGDFYKNTPAGIRAALALLRTEAAAAGLGDVELDCAAEYYLDEFLGRKLADGTEMLTFGGEKRYLLFETSYMNEPLNFYEIVFELKAQGYRPVLAHPERYTYLYGRFAEIEKMRQEYGILLQVNLNSLAGYYSPAAKKVAEQLVDAGLVDFVGTDAHHLRHTDTLLKRTLPQPHLEKLLKLPLLNNTL</sequence>
<protein>
    <recommendedName>
        <fullName evidence="2">protein-tyrosine-phosphatase</fullName>
        <ecNumber evidence="2">3.1.3.48</ecNumber>
    </recommendedName>
</protein>
<dbReference type="InterPro" id="IPR016195">
    <property type="entry name" value="Pol/histidinol_Pase-like"/>
</dbReference>
<comment type="caution">
    <text evidence="5">The sequence shown here is derived from an EMBL/GenBank/DDBJ whole genome shotgun (WGS) entry which is preliminary data.</text>
</comment>
<comment type="similarity">
    <text evidence="1">Belongs to the metallo-dependent hydrolases superfamily. CpsB/CapC family.</text>
</comment>
<evidence type="ECO:0000256" key="3">
    <source>
        <dbReference type="ARBA" id="ARBA00022801"/>
    </source>
</evidence>
<keyword evidence="6" id="KW-1185">Reference proteome</keyword>
<accession>A0A9X1VH22</accession>
<dbReference type="PANTHER" id="PTHR39181">
    <property type="entry name" value="TYROSINE-PROTEIN PHOSPHATASE YWQE"/>
    <property type="match status" value="1"/>
</dbReference>
<name>A0A9X1VH22_9BACT</name>
<gene>
    <name evidence="5" type="ORF">MON38_13975</name>
</gene>
<dbReference type="GO" id="GO:0030145">
    <property type="term" value="F:manganese ion binding"/>
    <property type="evidence" value="ECO:0007669"/>
    <property type="project" value="InterPro"/>
</dbReference>
<evidence type="ECO:0000313" key="5">
    <source>
        <dbReference type="EMBL" id="MCI1188533.1"/>
    </source>
</evidence>
<dbReference type="InterPro" id="IPR016667">
    <property type="entry name" value="Caps_polysacc_synth_CpsB/CapC"/>
</dbReference>
<dbReference type="AlphaFoldDB" id="A0A9X1VH22"/>
<dbReference type="Proteomes" id="UP001139193">
    <property type="component" value="Unassembled WGS sequence"/>
</dbReference>
<proteinExistence type="inferred from homology"/>
<evidence type="ECO:0000256" key="4">
    <source>
        <dbReference type="ARBA" id="ARBA00051722"/>
    </source>
</evidence>
<evidence type="ECO:0000313" key="6">
    <source>
        <dbReference type="Proteomes" id="UP001139193"/>
    </source>
</evidence>
<comment type="catalytic activity">
    <reaction evidence="4">
        <text>O-phospho-L-tyrosyl-[protein] + H2O = L-tyrosyl-[protein] + phosphate</text>
        <dbReference type="Rhea" id="RHEA:10684"/>
        <dbReference type="Rhea" id="RHEA-COMP:10136"/>
        <dbReference type="Rhea" id="RHEA-COMP:20101"/>
        <dbReference type="ChEBI" id="CHEBI:15377"/>
        <dbReference type="ChEBI" id="CHEBI:43474"/>
        <dbReference type="ChEBI" id="CHEBI:46858"/>
        <dbReference type="ChEBI" id="CHEBI:61978"/>
        <dbReference type="EC" id="3.1.3.48"/>
    </reaction>
</comment>
<dbReference type="PANTHER" id="PTHR39181:SF1">
    <property type="entry name" value="TYROSINE-PROTEIN PHOSPHATASE YWQE"/>
    <property type="match status" value="1"/>
</dbReference>
<evidence type="ECO:0000256" key="2">
    <source>
        <dbReference type="ARBA" id="ARBA00013064"/>
    </source>
</evidence>
<dbReference type="Gene3D" id="3.20.20.140">
    <property type="entry name" value="Metal-dependent hydrolases"/>
    <property type="match status" value="1"/>
</dbReference>
<dbReference type="PIRSF" id="PIRSF016557">
    <property type="entry name" value="Caps_synth_CpsB"/>
    <property type="match status" value="1"/>
</dbReference>
<dbReference type="EC" id="3.1.3.48" evidence="2"/>
<dbReference type="SUPFAM" id="SSF89550">
    <property type="entry name" value="PHP domain-like"/>
    <property type="match status" value="1"/>
</dbReference>
<keyword evidence="3" id="KW-0378">Hydrolase</keyword>